<keyword evidence="2" id="KW-1185">Reference proteome</keyword>
<proteinExistence type="predicted"/>
<reference evidence="1 2" key="1">
    <citation type="submission" date="2019-04" db="EMBL/GenBank/DDBJ databases">
        <title>Natronomonas sp. F20-122 a newhaloarchaeon isolated from a saline saltern of Isla Bacuta, Huelva, Spain.</title>
        <authorList>
            <person name="Duran-Viseras A."/>
            <person name="Sanchez-Porro C."/>
            <person name="Ventosa A."/>
        </authorList>
    </citation>
    <scope>NUCLEOTIDE SEQUENCE [LARGE SCALE GENOMIC DNA]</scope>
    <source>
        <strain evidence="1 2">F20-122</strain>
    </source>
</reference>
<evidence type="ECO:0000313" key="1">
    <source>
        <dbReference type="EMBL" id="TKR25153.1"/>
    </source>
</evidence>
<organism evidence="1 2">
    <name type="scientific">Natronomonas salsuginis</name>
    <dbReference type="NCBI Taxonomy" id="2217661"/>
    <lineage>
        <taxon>Archaea</taxon>
        <taxon>Methanobacteriati</taxon>
        <taxon>Methanobacteriota</taxon>
        <taxon>Stenosarchaea group</taxon>
        <taxon>Halobacteria</taxon>
        <taxon>Halobacteriales</taxon>
        <taxon>Natronomonadaceae</taxon>
        <taxon>Natronomonas</taxon>
    </lineage>
</organism>
<protein>
    <submittedName>
        <fullName evidence="1">Uncharacterized protein</fullName>
    </submittedName>
</protein>
<accession>A0A4V5ZNG1</accession>
<evidence type="ECO:0000313" key="2">
    <source>
        <dbReference type="Proteomes" id="UP000308037"/>
    </source>
</evidence>
<name>A0A4V5ZNG1_9EURY</name>
<dbReference type="RefSeq" id="WP_137277167.1">
    <property type="nucleotide sequence ID" value="NZ_QKNX01000005.1"/>
</dbReference>
<gene>
    <name evidence="1" type="ORF">DM868_12485</name>
</gene>
<comment type="caution">
    <text evidence="1">The sequence shown here is derived from an EMBL/GenBank/DDBJ whole genome shotgun (WGS) entry which is preliminary data.</text>
</comment>
<dbReference type="EMBL" id="QKNX01000005">
    <property type="protein sequence ID" value="TKR25153.1"/>
    <property type="molecule type" value="Genomic_DNA"/>
</dbReference>
<sequence length="72" mass="8233">MLGTDRRRATHYYSRATNQVVVVATADLVNRYNLGRHSLLTWVTYIALKCGLHALDDAKWFLELLAEALVRT</sequence>
<dbReference type="Proteomes" id="UP000308037">
    <property type="component" value="Unassembled WGS sequence"/>
</dbReference>
<dbReference type="AlphaFoldDB" id="A0A4V5ZNG1"/>